<comment type="subcellular location">
    <subcellularLocation>
        <location evidence="1">Cell inner membrane</location>
        <topology evidence="1">Multi-pass membrane protein</topology>
    </subcellularLocation>
</comment>
<name>A0A1H3FTY1_9BACI</name>
<feature type="transmembrane region" description="Helical" evidence="9">
    <location>
        <begin position="83"/>
        <end position="106"/>
    </location>
</feature>
<evidence type="ECO:0000256" key="1">
    <source>
        <dbReference type="ARBA" id="ARBA00004429"/>
    </source>
</evidence>
<keyword evidence="5 9" id="KW-0812">Transmembrane</keyword>
<evidence type="ECO:0000256" key="4">
    <source>
        <dbReference type="ARBA" id="ARBA00022519"/>
    </source>
</evidence>
<accession>A0A1H3FTY1</accession>
<keyword evidence="6 9" id="KW-1133">Transmembrane helix</keyword>
<dbReference type="InterPro" id="IPR007387">
    <property type="entry name" value="TRAP_DctQ"/>
</dbReference>
<dbReference type="RefSeq" id="WP_093107066.1">
    <property type="nucleotide sequence ID" value="NZ_FNOS01000004.1"/>
</dbReference>
<gene>
    <name evidence="11" type="ORF">SAMN04488081_1654</name>
</gene>
<evidence type="ECO:0000256" key="6">
    <source>
        <dbReference type="ARBA" id="ARBA00022989"/>
    </source>
</evidence>
<dbReference type="InterPro" id="IPR055348">
    <property type="entry name" value="DctQ"/>
</dbReference>
<comment type="caution">
    <text evidence="11">The sequence shown here is derived from an EMBL/GenBank/DDBJ whole genome shotgun (WGS) entry which is preliminary data.</text>
</comment>
<feature type="transmembrane region" description="Helical" evidence="9">
    <location>
        <begin position="12"/>
        <end position="31"/>
    </location>
</feature>
<keyword evidence="4" id="KW-0997">Cell inner membrane</keyword>
<dbReference type="PANTHER" id="PTHR35011">
    <property type="entry name" value="2,3-DIKETO-L-GULONATE TRAP TRANSPORTER SMALL PERMEASE PROTEIN YIAM"/>
    <property type="match status" value="1"/>
</dbReference>
<evidence type="ECO:0000313" key="12">
    <source>
        <dbReference type="Proteomes" id="UP000198647"/>
    </source>
</evidence>
<keyword evidence="7 9" id="KW-0472">Membrane</keyword>
<evidence type="ECO:0000256" key="5">
    <source>
        <dbReference type="ARBA" id="ARBA00022692"/>
    </source>
</evidence>
<organism evidence="11 12">
    <name type="scientific">Salimicrobium album</name>
    <dbReference type="NCBI Taxonomy" id="50717"/>
    <lineage>
        <taxon>Bacteria</taxon>
        <taxon>Bacillati</taxon>
        <taxon>Bacillota</taxon>
        <taxon>Bacilli</taxon>
        <taxon>Bacillales</taxon>
        <taxon>Bacillaceae</taxon>
        <taxon>Salimicrobium</taxon>
    </lineage>
</organism>
<keyword evidence="2" id="KW-0813">Transport</keyword>
<dbReference type="EMBL" id="FNOS01000004">
    <property type="protein sequence ID" value="SDX93624.1"/>
    <property type="molecule type" value="Genomic_DNA"/>
</dbReference>
<dbReference type="PANTHER" id="PTHR35011:SF2">
    <property type="entry name" value="2,3-DIKETO-L-GULONATE TRAP TRANSPORTER SMALL PERMEASE PROTEIN YIAM"/>
    <property type="match status" value="1"/>
</dbReference>
<evidence type="ECO:0000259" key="10">
    <source>
        <dbReference type="Pfam" id="PF04290"/>
    </source>
</evidence>
<evidence type="ECO:0000256" key="3">
    <source>
        <dbReference type="ARBA" id="ARBA00022475"/>
    </source>
</evidence>
<evidence type="ECO:0000256" key="2">
    <source>
        <dbReference type="ARBA" id="ARBA00022448"/>
    </source>
</evidence>
<feature type="transmembrane region" description="Helical" evidence="9">
    <location>
        <begin position="46"/>
        <end position="63"/>
    </location>
</feature>
<dbReference type="Proteomes" id="UP000198647">
    <property type="component" value="Unassembled WGS sequence"/>
</dbReference>
<evidence type="ECO:0000256" key="8">
    <source>
        <dbReference type="ARBA" id="ARBA00038436"/>
    </source>
</evidence>
<sequence length="165" mass="18841">MAKAVHIIERIQTAVGLLFLSLFFGVLLYQIITRHLGISVIWTEELASYSFVWSVFMGAAVMVNRKEHFSFDMLVKKLKGKSLLVLLMVNDFILLIFNSALFVYGIKVVTEFWGNQWVALPFMKMGYVWIAVPIMAGTMIIYTLHHVVIRFQSVSKEGVETWASS</sequence>
<keyword evidence="12" id="KW-1185">Reference proteome</keyword>
<dbReference type="Pfam" id="PF04290">
    <property type="entry name" value="DctQ"/>
    <property type="match status" value="1"/>
</dbReference>
<feature type="domain" description="Tripartite ATP-independent periplasmic transporters DctQ component" evidence="10">
    <location>
        <begin position="24"/>
        <end position="150"/>
    </location>
</feature>
<proteinExistence type="inferred from homology"/>
<evidence type="ECO:0000256" key="9">
    <source>
        <dbReference type="SAM" id="Phobius"/>
    </source>
</evidence>
<protein>
    <submittedName>
        <fullName evidence="11">TRAP-type C4-dicarboxylate transport system, small permease component</fullName>
    </submittedName>
</protein>
<evidence type="ECO:0000313" key="11">
    <source>
        <dbReference type="EMBL" id="SDX93624.1"/>
    </source>
</evidence>
<reference evidence="11 12" key="1">
    <citation type="submission" date="2016-10" db="EMBL/GenBank/DDBJ databases">
        <authorList>
            <person name="Varghese N."/>
            <person name="Submissions S."/>
        </authorList>
    </citation>
    <scope>NUCLEOTIDE SEQUENCE [LARGE SCALE GENOMIC DNA]</scope>
    <source>
        <strain evidence="11 12">DSM 20748</strain>
    </source>
</reference>
<feature type="transmembrane region" description="Helical" evidence="9">
    <location>
        <begin position="126"/>
        <end position="144"/>
    </location>
</feature>
<evidence type="ECO:0000256" key="7">
    <source>
        <dbReference type="ARBA" id="ARBA00023136"/>
    </source>
</evidence>
<comment type="similarity">
    <text evidence="8">Belongs to the TRAP transporter small permease family.</text>
</comment>
<keyword evidence="3" id="KW-1003">Cell membrane</keyword>